<feature type="signal peptide" evidence="1">
    <location>
        <begin position="1"/>
        <end position="23"/>
    </location>
</feature>
<dbReference type="Proteomes" id="UP001330184">
    <property type="component" value="Chromosome"/>
</dbReference>
<evidence type="ECO:0008006" key="4">
    <source>
        <dbReference type="Google" id="ProtNLM"/>
    </source>
</evidence>
<protein>
    <recommendedName>
        <fullName evidence="4">DUF5018 domain-containing protein</fullName>
    </recommendedName>
</protein>
<name>A0AA48HGK0_9FLAO</name>
<dbReference type="SUPFAM" id="SSF50965">
    <property type="entry name" value="Galactose oxidase, central domain"/>
    <property type="match status" value="1"/>
</dbReference>
<dbReference type="EMBL" id="AP027268">
    <property type="protein sequence ID" value="BDW91843.1"/>
    <property type="molecule type" value="Genomic_DNA"/>
</dbReference>
<dbReference type="AlphaFoldDB" id="A0AA48HGK0"/>
<feature type="chain" id="PRO_5041401398" description="DUF5018 domain-containing protein" evidence="1">
    <location>
        <begin position="24"/>
        <end position="490"/>
    </location>
</feature>
<dbReference type="InterPro" id="IPR011043">
    <property type="entry name" value="Gal_Oxase/kelch_b-propeller"/>
</dbReference>
<evidence type="ECO:0000256" key="1">
    <source>
        <dbReference type="SAM" id="SignalP"/>
    </source>
</evidence>
<gene>
    <name evidence="2" type="ORF">MACH07_06750</name>
</gene>
<evidence type="ECO:0000313" key="3">
    <source>
        <dbReference type="Proteomes" id="UP001330184"/>
    </source>
</evidence>
<dbReference type="Gene3D" id="2.60.40.2340">
    <property type="match status" value="1"/>
</dbReference>
<organism evidence="2 3">
    <name type="scientific">Flagellimonas marinaquae</name>
    <dbReference type="NCBI Taxonomy" id="254955"/>
    <lineage>
        <taxon>Bacteria</taxon>
        <taxon>Pseudomonadati</taxon>
        <taxon>Bacteroidota</taxon>
        <taxon>Flavobacteriia</taxon>
        <taxon>Flavobacteriales</taxon>
        <taxon>Flavobacteriaceae</taxon>
        <taxon>Flagellimonas</taxon>
    </lineage>
</organism>
<reference evidence="2 3" key="1">
    <citation type="submission" date="2023-01" db="EMBL/GenBank/DDBJ databases">
        <title>Complete genome sequence of Muricauda aquimarina strain IFOP_LL357.</title>
        <authorList>
            <person name="Gajardo G."/>
            <person name="Ueki S."/>
            <person name="Maruyama F."/>
        </authorList>
    </citation>
    <scope>NUCLEOTIDE SEQUENCE [LARGE SCALE GENOMIC DNA]</scope>
    <source>
        <strain evidence="2 3">IFOP_LL357</strain>
    </source>
</reference>
<keyword evidence="1" id="KW-0732">Signal</keyword>
<dbReference type="PROSITE" id="PS51257">
    <property type="entry name" value="PROKAR_LIPOPROTEIN"/>
    <property type="match status" value="1"/>
</dbReference>
<dbReference type="RefSeq" id="WP_338196626.1">
    <property type="nucleotide sequence ID" value="NZ_AP027268.1"/>
</dbReference>
<dbReference type="InterPro" id="IPR015915">
    <property type="entry name" value="Kelch-typ_b-propeller"/>
</dbReference>
<keyword evidence="3" id="KW-1185">Reference proteome</keyword>
<sequence>MKKNLFNWSLLILSILFVACSSDDNSTPVEPDPEPEEPAEVGITSFGFYAEDNPEVLFNDYIVESIEESMTIDLPEQTALTALVARYTTTENDVVTVSSTTQESGVTPNDFSGSVEFLVSEGDTNKIYTVTVGKLASAVWSRLGVFGDDLVYDISMAIDPTSSTPYVSYISDREDSDSRRLNLVGFSGDAWSRVGAQDFNAERPRSIELKYNSDGTPFISYQADFDDLRQIAITSYDNDWSLVGNGPYTGIKSAINTLAVDADNTVYGFFTSDERDENRRGLLVKTFSNGSWTDLPIPGRTGAAIVVTAKAVGNDVYLAVMNFGDLQSVSVYKYSNGSWSTIADQMKESPENTISYRHLAMDVDQNGNVYLAYAENTGEGTDVQLKVKAFSAENGTWSTLGDLIPTPEVRDFDVAVDNYGTAMLFYKNESETPVFLPFDNEVNNWGAPVVFETAEADELNLEIAPNGVAYAAYVVADQLYLHKFDSPDND</sequence>
<dbReference type="Gene3D" id="2.120.10.80">
    <property type="entry name" value="Kelch-type beta propeller"/>
    <property type="match status" value="1"/>
</dbReference>
<evidence type="ECO:0000313" key="2">
    <source>
        <dbReference type="EMBL" id="BDW91843.1"/>
    </source>
</evidence>
<accession>A0AA48HGK0</accession>
<proteinExistence type="predicted"/>